<dbReference type="SUPFAM" id="SSF51735">
    <property type="entry name" value="NAD(P)-binding Rossmann-fold domains"/>
    <property type="match status" value="1"/>
</dbReference>
<dbReference type="Pfam" id="PF13561">
    <property type="entry name" value="adh_short_C2"/>
    <property type="match status" value="1"/>
</dbReference>
<dbReference type="PANTHER" id="PTHR43639">
    <property type="entry name" value="OXIDOREDUCTASE, SHORT-CHAIN DEHYDROGENASE/REDUCTASE FAMILY (AFU_ORTHOLOGUE AFUA_5G02870)"/>
    <property type="match status" value="1"/>
</dbReference>
<proteinExistence type="inferred from homology"/>
<protein>
    <submittedName>
        <fullName evidence="3">Short-chain dehydrogenase</fullName>
    </submittedName>
</protein>
<dbReference type="OrthoDB" id="5292672at2"/>
<gene>
    <name evidence="3" type="ORF">H663_008745</name>
</gene>
<sequence length="257" mass="27723">MKQVLVTGGAHRLGAEIVRQFAAAGWRVWCHYQRSADAAKALQSELQAAGGHVECVQADLAQSEQVEQMMAHIAKSHGPLDCLINNASLFEPDEGTHMDLSGARLQLEVNLIAPMLLASLMAQQAAPKALPGQRSVVHILDQKVFNLNPDYFSYTVSKLALERAVALQAQALAPLRVCGVAPGLMFLSGPQTQENFDRNSRVNLLREPIDPAQVAATCVFLAQNPCITGTTVCVDNGQHLVPLARDVMFLGEPKDPA</sequence>
<dbReference type="PRINTS" id="PR00081">
    <property type="entry name" value="GDHRDH"/>
</dbReference>
<keyword evidence="2" id="KW-0560">Oxidoreductase</keyword>
<dbReference type="EMBL" id="LFYT02000008">
    <property type="protein sequence ID" value="PVE43103.1"/>
    <property type="molecule type" value="Genomic_DNA"/>
</dbReference>
<evidence type="ECO:0000256" key="2">
    <source>
        <dbReference type="ARBA" id="ARBA00023002"/>
    </source>
</evidence>
<dbReference type="PANTHER" id="PTHR43639:SF1">
    <property type="entry name" value="SHORT-CHAIN DEHYDROGENASE_REDUCTASE FAMILY PROTEIN"/>
    <property type="match status" value="1"/>
</dbReference>
<dbReference type="Gene3D" id="3.40.50.720">
    <property type="entry name" value="NAD(P)-binding Rossmann-like Domain"/>
    <property type="match status" value="1"/>
</dbReference>
<reference evidence="3" key="1">
    <citation type="submission" date="2017-04" db="EMBL/GenBank/DDBJ databases">
        <title>Unexpected and diverse lifestyles within the genus Limnohabitans.</title>
        <authorList>
            <person name="Kasalicky V."/>
            <person name="Mehrshad M."/>
            <person name="Andrei S.-A."/>
            <person name="Salcher M."/>
            <person name="Kratochvilova H."/>
            <person name="Simek K."/>
            <person name="Ghai R."/>
        </authorList>
    </citation>
    <scope>NUCLEOTIDE SEQUENCE [LARGE SCALE GENOMIC DNA]</scope>
    <source>
        <strain evidence="3">II-D5</strain>
    </source>
</reference>
<dbReference type="AlphaFoldDB" id="A0A2T7UEI5"/>
<keyword evidence="4" id="KW-1185">Reference proteome</keyword>
<dbReference type="RefSeq" id="WP_053171829.1">
    <property type="nucleotide sequence ID" value="NZ_LFYT02000008.1"/>
</dbReference>
<dbReference type="InterPro" id="IPR002347">
    <property type="entry name" value="SDR_fam"/>
</dbReference>
<evidence type="ECO:0000313" key="3">
    <source>
        <dbReference type="EMBL" id="PVE43103.1"/>
    </source>
</evidence>
<dbReference type="Proteomes" id="UP000037507">
    <property type="component" value="Unassembled WGS sequence"/>
</dbReference>
<evidence type="ECO:0000313" key="4">
    <source>
        <dbReference type="Proteomes" id="UP000037507"/>
    </source>
</evidence>
<organism evidence="3 4">
    <name type="scientific">Limnohabitans planktonicus II-D5</name>
    <dbReference type="NCBI Taxonomy" id="1293045"/>
    <lineage>
        <taxon>Bacteria</taxon>
        <taxon>Pseudomonadati</taxon>
        <taxon>Pseudomonadota</taxon>
        <taxon>Betaproteobacteria</taxon>
        <taxon>Burkholderiales</taxon>
        <taxon>Comamonadaceae</taxon>
        <taxon>Limnohabitans</taxon>
    </lineage>
</organism>
<dbReference type="STRING" id="1293045.H663_07670"/>
<dbReference type="GO" id="GO:0016491">
    <property type="term" value="F:oxidoreductase activity"/>
    <property type="evidence" value="ECO:0007669"/>
    <property type="project" value="UniProtKB-KW"/>
</dbReference>
<name>A0A2T7UEI5_9BURK</name>
<evidence type="ECO:0000256" key="1">
    <source>
        <dbReference type="ARBA" id="ARBA00006484"/>
    </source>
</evidence>
<comment type="similarity">
    <text evidence="1">Belongs to the short-chain dehydrogenases/reductases (SDR) family.</text>
</comment>
<comment type="caution">
    <text evidence="3">The sequence shown here is derived from an EMBL/GenBank/DDBJ whole genome shotgun (WGS) entry which is preliminary data.</text>
</comment>
<accession>A0A2T7UEI5</accession>
<dbReference type="InterPro" id="IPR036291">
    <property type="entry name" value="NAD(P)-bd_dom_sf"/>
</dbReference>